<name>A0ACC5PV59_ENTAG</name>
<reference evidence="1 2" key="1">
    <citation type="journal article" date="2020" name="FEMS Microbiol. Ecol.">
        <title>Temporal dynamics of bacterial communities during seed development and maturation.</title>
        <authorList>
            <person name="Chesneau G."/>
            <person name="Torres-Cortes G."/>
            <person name="Briand M."/>
            <person name="Darrasse A."/>
            <person name="Preveaux A."/>
            <person name="Marais C."/>
            <person name="Jacques M.A."/>
            <person name="Shade A."/>
            <person name="Barret M."/>
        </authorList>
    </citation>
    <scope>NUCLEOTIDE SEQUENCE [LARGE SCALE GENOMIC DNA]</scope>
    <source>
        <strain evidence="1 2">CFBP13709</strain>
    </source>
</reference>
<proteinExistence type="predicted"/>
<protein>
    <submittedName>
        <fullName evidence="1">Uncharacterized protein</fullName>
    </submittedName>
</protein>
<sequence>MATNPKIKQGVLNRVRASIKFSDVPELNVSASYLAKEGIEISFQGNIVEPLPTMTGVVQSPQPYMMAQAKIHLVRSQALAAQFKARYEKDGVLGDCRLYTDSSTFGDFDLSNTSISNCGDMTFAGGDPGLLITLTGIYYTNSDMWDL</sequence>
<evidence type="ECO:0000313" key="2">
    <source>
        <dbReference type="Proteomes" id="UP000610459"/>
    </source>
</evidence>
<accession>A0ACC5PV59</accession>
<gene>
    <name evidence="1" type="ORF">IFT41_22815</name>
</gene>
<organism evidence="1 2">
    <name type="scientific">Enterobacter agglomerans</name>
    <name type="common">Erwinia herbicola</name>
    <name type="synonym">Pantoea agglomerans</name>
    <dbReference type="NCBI Taxonomy" id="549"/>
    <lineage>
        <taxon>Bacteria</taxon>
        <taxon>Pseudomonadati</taxon>
        <taxon>Pseudomonadota</taxon>
        <taxon>Gammaproteobacteria</taxon>
        <taxon>Enterobacterales</taxon>
        <taxon>Erwiniaceae</taxon>
        <taxon>Pantoea</taxon>
        <taxon>Pantoea agglomerans group</taxon>
    </lineage>
</organism>
<dbReference type="Proteomes" id="UP000610459">
    <property type="component" value="Unassembled WGS sequence"/>
</dbReference>
<dbReference type="EMBL" id="JACYNR010000026">
    <property type="protein sequence ID" value="MBD8128934.1"/>
    <property type="molecule type" value="Genomic_DNA"/>
</dbReference>
<comment type="caution">
    <text evidence="1">The sequence shown here is derived from an EMBL/GenBank/DDBJ whole genome shotgun (WGS) entry which is preliminary data.</text>
</comment>
<keyword evidence="2" id="KW-1185">Reference proteome</keyword>
<evidence type="ECO:0000313" key="1">
    <source>
        <dbReference type="EMBL" id="MBD8128934.1"/>
    </source>
</evidence>